<dbReference type="PANTHER" id="PTHR11081">
    <property type="entry name" value="FLAP ENDONUCLEASE FAMILY MEMBER"/>
    <property type="match status" value="1"/>
</dbReference>
<dbReference type="CDD" id="cd09858">
    <property type="entry name" value="PIN_MKT1"/>
    <property type="match status" value="1"/>
</dbReference>
<dbReference type="GO" id="GO:0004518">
    <property type="term" value="F:nuclease activity"/>
    <property type="evidence" value="ECO:0007669"/>
    <property type="project" value="InterPro"/>
</dbReference>
<proteinExistence type="inferred from homology"/>
<dbReference type="SUPFAM" id="SSF88723">
    <property type="entry name" value="PIN domain-like"/>
    <property type="match status" value="1"/>
</dbReference>
<dbReference type="InterPro" id="IPR006086">
    <property type="entry name" value="XPG-I_dom"/>
</dbReference>
<dbReference type="InterPro" id="IPR037314">
    <property type="entry name" value="MKT1_H3TH"/>
</dbReference>
<dbReference type="InterPro" id="IPR006084">
    <property type="entry name" value="XPG/Rad2"/>
</dbReference>
<feature type="domain" description="Post-transcriptional regulator MKT1 C-terminal" evidence="5">
    <location>
        <begin position="481"/>
        <end position="728"/>
    </location>
</feature>
<dbReference type="InterPro" id="IPR022040">
    <property type="entry name" value="MKT1_N"/>
</dbReference>
<evidence type="ECO:0000259" key="4">
    <source>
        <dbReference type="Pfam" id="PF00867"/>
    </source>
</evidence>
<feature type="domain" description="XPG-I" evidence="4">
    <location>
        <begin position="146"/>
        <end position="228"/>
    </location>
</feature>
<evidence type="ECO:0000313" key="8">
    <source>
        <dbReference type="Proteomes" id="UP000823405"/>
    </source>
</evidence>
<dbReference type="OrthoDB" id="17262at2759"/>
<dbReference type="GO" id="GO:0006417">
    <property type="term" value="P:regulation of translation"/>
    <property type="evidence" value="ECO:0007669"/>
    <property type="project" value="UniProtKB-KW"/>
</dbReference>
<evidence type="ECO:0000256" key="2">
    <source>
        <dbReference type="ARBA" id="ARBA00024023"/>
    </source>
</evidence>
<evidence type="ECO:0000313" key="7">
    <source>
        <dbReference type="EMBL" id="KAG0301122.1"/>
    </source>
</evidence>
<dbReference type="InterPro" id="IPR006085">
    <property type="entry name" value="XPG_DNA_repair_N"/>
</dbReference>
<evidence type="ECO:0000259" key="6">
    <source>
        <dbReference type="Pfam" id="PF12247"/>
    </source>
</evidence>
<evidence type="ECO:0000256" key="1">
    <source>
        <dbReference type="ARBA" id="ARBA00022845"/>
    </source>
</evidence>
<sequence length="732" mass="82076">MPVRHLDFYTNQKNLISVQPLSTLKDIRLGIDGNVWLKKIISQAASEQYLAGIGGTPSCMRKAIEKELEGFKAASIHPFFVFSGLALIRKDKSYVNDDPKISKRNAAWDAVNAGKMDLALSSWSSSYVVHQPDLIHLVIRILKENNIDYMRAPYGAGAQLVYLERNPKQIIHATYAGSELLMFDIDRVITSIDFTKQTFSFITKKSVLQDLLLSDDQFLDLCILAGFDYCITFPPLAAEGSFAFKSIHDLLQQHRTGFNAVKAYAESPQVIKSNYVDLFCRTRCAMRHQPILTDEGHVEPMNVAHAPNDIHEFIGYRLPDEVYYYLSRGVITEPTLNTLLSGSVVEFSPLCNGETKEYRNFLTSDVMKMRAQTIALLKSHLHTVYDRKISIVYWFDNASAPEHILKPDPSFKPETISQWKAGKRSILKDLKQTGMARPDYAFCLDMISNPSEAQATILPKGEKGAPLATLIEVQGRHLTKLLQLRGFIELTHQPSAYGKSIVDTFKIHTTAPHESQDALFQALELVRAELLTSRPYSLNYTKKAVLENQTATKAIRLVTRTTSLLSARFKGVKSWAGPLSRDLLAFNSVNKALTRSLRHLSEAVLLEMLLGNECQKDTLDFTELAASMPFAYEPSTVLGILVKEYLELLTLNANANNNKIDKDLAIQQVEEHIGATSLSSLANSVKEELQRGFAFWEVVCDAVKSLAASNAISKELAQEFQEANNWTKTRKI</sequence>
<dbReference type="Gene3D" id="3.40.50.1010">
    <property type="entry name" value="5'-nuclease"/>
    <property type="match status" value="1"/>
</dbReference>
<organism evidence="7 8">
    <name type="scientific">Linnemannia gamsii</name>
    <dbReference type="NCBI Taxonomy" id="64522"/>
    <lineage>
        <taxon>Eukaryota</taxon>
        <taxon>Fungi</taxon>
        <taxon>Fungi incertae sedis</taxon>
        <taxon>Mucoromycota</taxon>
        <taxon>Mortierellomycotina</taxon>
        <taxon>Mortierellomycetes</taxon>
        <taxon>Mortierellales</taxon>
        <taxon>Mortierellaceae</taxon>
        <taxon>Linnemannia</taxon>
    </lineage>
</organism>
<dbReference type="InterPro" id="IPR029060">
    <property type="entry name" value="PIN-like_dom_sf"/>
</dbReference>
<feature type="domain" description="XPG N-terminal" evidence="3">
    <location>
        <begin position="13"/>
        <end position="91"/>
    </location>
</feature>
<dbReference type="GO" id="GO:0003730">
    <property type="term" value="F:mRNA 3'-UTR binding"/>
    <property type="evidence" value="ECO:0007669"/>
    <property type="project" value="TreeGrafter"/>
</dbReference>
<dbReference type="GO" id="GO:0006974">
    <property type="term" value="P:DNA damage response"/>
    <property type="evidence" value="ECO:0007669"/>
    <property type="project" value="UniProtKB-ARBA"/>
</dbReference>
<dbReference type="Pfam" id="PF12247">
    <property type="entry name" value="MKT1_N"/>
    <property type="match status" value="1"/>
</dbReference>
<dbReference type="PRINTS" id="PR00853">
    <property type="entry name" value="XPGRADSUPER"/>
</dbReference>
<gene>
    <name evidence="7" type="ORF">BGZ97_002940</name>
</gene>
<evidence type="ECO:0000259" key="3">
    <source>
        <dbReference type="Pfam" id="PF00752"/>
    </source>
</evidence>
<keyword evidence="1" id="KW-0810">Translation regulation</keyword>
<feature type="domain" description="Post-transcriptional regulator MKT1 N-terminal" evidence="6">
    <location>
        <begin position="307"/>
        <end position="395"/>
    </location>
</feature>
<dbReference type="Proteomes" id="UP000823405">
    <property type="component" value="Unassembled WGS sequence"/>
</dbReference>
<dbReference type="Pfam" id="PF12246">
    <property type="entry name" value="MKT1_C"/>
    <property type="match status" value="1"/>
</dbReference>
<reference evidence="7" key="1">
    <citation type="journal article" date="2020" name="Fungal Divers.">
        <title>Resolving the Mortierellaceae phylogeny through synthesis of multi-gene phylogenetics and phylogenomics.</title>
        <authorList>
            <person name="Vandepol N."/>
            <person name="Liber J."/>
            <person name="Desiro A."/>
            <person name="Na H."/>
            <person name="Kennedy M."/>
            <person name="Barry K."/>
            <person name="Grigoriev I.V."/>
            <person name="Miller A.N."/>
            <person name="O'Donnell K."/>
            <person name="Stajich J.E."/>
            <person name="Bonito G."/>
        </authorList>
    </citation>
    <scope>NUCLEOTIDE SEQUENCE</scope>
    <source>
        <strain evidence="7">NVP60</strain>
    </source>
</reference>
<dbReference type="InterPro" id="IPR022039">
    <property type="entry name" value="MKT1_C"/>
</dbReference>
<dbReference type="AlphaFoldDB" id="A0A9P6QTX1"/>
<accession>A0A9P6QTX1</accession>
<comment type="similarity">
    <text evidence="2">Belongs to the XPG/RAD2 endonuclease family.</text>
</comment>
<dbReference type="CDD" id="cd09902">
    <property type="entry name" value="H3TH_MKT1"/>
    <property type="match status" value="1"/>
</dbReference>
<comment type="caution">
    <text evidence="7">The sequence shown here is derived from an EMBL/GenBank/DDBJ whole genome shotgun (WGS) entry which is preliminary data.</text>
</comment>
<evidence type="ECO:0000259" key="5">
    <source>
        <dbReference type="Pfam" id="PF12246"/>
    </source>
</evidence>
<name>A0A9P6QTX1_9FUNG</name>
<dbReference type="EMBL" id="JAAAIN010001671">
    <property type="protein sequence ID" value="KAG0301122.1"/>
    <property type="molecule type" value="Genomic_DNA"/>
</dbReference>
<keyword evidence="8" id="KW-1185">Reference proteome</keyword>
<dbReference type="PANTHER" id="PTHR11081:SF32">
    <property type="entry name" value="POST-TRANSCRIPTIONAL REGULATOR MKT1"/>
    <property type="match status" value="1"/>
</dbReference>
<protein>
    <submittedName>
        <fullName evidence="7">Uncharacterized protein</fullName>
    </submittedName>
</protein>
<dbReference type="Pfam" id="PF00867">
    <property type="entry name" value="XPG_I"/>
    <property type="match status" value="1"/>
</dbReference>
<dbReference type="Pfam" id="PF00752">
    <property type="entry name" value="XPG_N"/>
    <property type="match status" value="1"/>
</dbReference>
<dbReference type="Gene3D" id="1.10.150.20">
    <property type="entry name" value="5' to 3' exonuclease, C-terminal subdomain"/>
    <property type="match status" value="1"/>
</dbReference>